<accession>A0AAN8EQV9</accession>
<sequence>MLGRLAKRRQEYELHPHDWDFRDPTPRRSQARFHSRSSDDFPTVPAPLIFRDVAIPYSLAHSSTAPPTFRQYPAPGHVASHLLLIECFYTFKADIEQNATLEDAFNALHGTQLRQNSGTWPQYLLVAIKRFKLWITKIEAIIRHSAVFNRFGTGSHLHGAFNENYLPPLDVLFIWYCYLQSPASYERLIASNDFRLLGTICFPWHVFPTAIDQATLDYKPSPAAKTLWEKLVGVPFDLEACLGVELESGTTAFTTHEADILELAVVQTELLERCHRHRWLRSPALHGTIARAMQRYSDAVLSTQPQTPWRTQQIPMVGDSETRSTHSLQLDLVAQLVLNTHRAYHGAWTAFARTYNIRDEDRPPPPSYEESHGKSVDKGDDLQISVSHDKCYCWICERIKDELEEKVVSPRMTALRQTPSQDDTDLKQSETFSDSSSDTDEPAPHLGLSRKQIKRIKAEIRIYRNAEVLREEKIQQQRDSG</sequence>
<feature type="region of interest" description="Disordered" evidence="1">
    <location>
        <begin position="411"/>
        <end position="451"/>
    </location>
</feature>
<comment type="caution">
    <text evidence="2">The sequence shown here is derived from an EMBL/GenBank/DDBJ whole genome shotgun (WGS) entry which is preliminary data.</text>
</comment>
<evidence type="ECO:0000256" key="1">
    <source>
        <dbReference type="SAM" id="MobiDB-lite"/>
    </source>
</evidence>
<dbReference type="Proteomes" id="UP001316803">
    <property type="component" value="Unassembled WGS sequence"/>
</dbReference>
<keyword evidence="3" id="KW-1185">Reference proteome</keyword>
<reference evidence="2 3" key="1">
    <citation type="submission" date="2022-12" db="EMBL/GenBank/DDBJ databases">
        <title>Genomic features and morphological characterization of a novel Knufia sp. strain isolated from spacecraft assembly facility.</title>
        <authorList>
            <person name="Teixeira M."/>
            <person name="Chander A.M."/>
            <person name="Stajich J.E."/>
            <person name="Venkateswaran K."/>
        </authorList>
    </citation>
    <scope>NUCLEOTIDE SEQUENCE [LARGE SCALE GENOMIC DNA]</scope>
    <source>
        <strain evidence="2 3">FJI-L2-BK-P2</strain>
    </source>
</reference>
<name>A0AAN8EQV9_9EURO</name>
<protein>
    <submittedName>
        <fullName evidence="2">Uncharacterized protein</fullName>
    </submittedName>
</protein>
<organism evidence="2 3">
    <name type="scientific">Knufia fluminis</name>
    <dbReference type="NCBI Taxonomy" id="191047"/>
    <lineage>
        <taxon>Eukaryota</taxon>
        <taxon>Fungi</taxon>
        <taxon>Dikarya</taxon>
        <taxon>Ascomycota</taxon>
        <taxon>Pezizomycotina</taxon>
        <taxon>Eurotiomycetes</taxon>
        <taxon>Chaetothyriomycetidae</taxon>
        <taxon>Chaetothyriales</taxon>
        <taxon>Trichomeriaceae</taxon>
        <taxon>Knufia</taxon>
    </lineage>
</organism>
<feature type="region of interest" description="Disordered" evidence="1">
    <location>
        <begin position="358"/>
        <end position="380"/>
    </location>
</feature>
<evidence type="ECO:0000313" key="3">
    <source>
        <dbReference type="Proteomes" id="UP001316803"/>
    </source>
</evidence>
<gene>
    <name evidence="2" type="ORF">OHC33_002271</name>
</gene>
<feature type="compositionally biased region" description="Basic and acidic residues" evidence="1">
    <location>
        <begin position="17"/>
        <end position="26"/>
    </location>
</feature>
<dbReference type="EMBL" id="JAKLMC020000004">
    <property type="protein sequence ID" value="KAK5956783.1"/>
    <property type="molecule type" value="Genomic_DNA"/>
</dbReference>
<feature type="region of interest" description="Disordered" evidence="1">
    <location>
        <begin position="17"/>
        <end position="39"/>
    </location>
</feature>
<dbReference type="AlphaFoldDB" id="A0AAN8EQV9"/>
<evidence type="ECO:0000313" key="2">
    <source>
        <dbReference type="EMBL" id="KAK5956783.1"/>
    </source>
</evidence>
<proteinExistence type="predicted"/>